<keyword evidence="3" id="KW-1185">Reference proteome</keyword>
<comment type="caution">
    <text evidence="2">The sequence shown here is derived from an EMBL/GenBank/DDBJ whole genome shotgun (WGS) entry which is preliminary data.</text>
</comment>
<evidence type="ECO:0000259" key="1">
    <source>
        <dbReference type="Pfam" id="PF03992"/>
    </source>
</evidence>
<dbReference type="EMBL" id="PDJI01000004">
    <property type="protein sequence ID" value="PFG38051.1"/>
    <property type="molecule type" value="Genomic_DNA"/>
</dbReference>
<keyword evidence="2" id="KW-0503">Monooxygenase</keyword>
<reference evidence="2 3" key="1">
    <citation type="submission" date="2017-10" db="EMBL/GenBank/DDBJ databases">
        <title>Sequencing the genomes of 1000 actinobacteria strains.</title>
        <authorList>
            <person name="Klenk H.-P."/>
        </authorList>
    </citation>
    <scope>NUCLEOTIDE SEQUENCE [LARGE SCALE GENOMIC DNA]</scope>
    <source>
        <strain evidence="2 3">DSM 21838</strain>
    </source>
</reference>
<dbReference type="AlphaFoldDB" id="A0A2A9EHP8"/>
<keyword evidence="2" id="KW-0560">Oxidoreductase</keyword>
<dbReference type="InterPro" id="IPR007138">
    <property type="entry name" value="ABM_dom"/>
</dbReference>
<name>A0A2A9EHP8_9MICO</name>
<feature type="domain" description="ABM" evidence="1">
    <location>
        <begin position="20"/>
        <end position="69"/>
    </location>
</feature>
<dbReference type="Pfam" id="PF03992">
    <property type="entry name" value="ABM"/>
    <property type="match status" value="1"/>
</dbReference>
<dbReference type="Proteomes" id="UP000222106">
    <property type="component" value="Unassembled WGS sequence"/>
</dbReference>
<dbReference type="OrthoDB" id="9812192at2"/>
<dbReference type="InterPro" id="IPR011008">
    <property type="entry name" value="Dimeric_a/b-barrel"/>
</dbReference>
<organism evidence="2 3">
    <name type="scientific">Georgenia soli</name>
    <dbReference type="NCBI Taxonomy" id="638953"/>
    <lineage>
        <taxon>Bacteria</taxon>
        <taxon>Bacillati</taxon>
        <taxon>Actinomycetota</taxon>
        <taxon>Actinomycetes</taxon>
        <taxon>Micrococcales</taxon>
        <taxon>Bogoriellaceae</taxon>
        <taxon>Georgenia</taxon>
    </lineage>
</organism>
<dbReference type="RefSeq" id="WP_098485166.1">
    <property type="nucleotide sequence ID" value="NZ_PDJI01000004.1"/>
</dbReference>
<evidence type="ECO:0000313" key="2">
    <source>
        <dbReference type="EMBL" id="PFG38051.1"/>
    </source>
</evidence>
<dbReference type="GO" id="GO:0004497">
    <property type="term" value="F:monooxygenase activity"/>
    <property type="evidence" value="ECO:0007669"/>
    <property type="project" value="UniProtKB-KW"/>
</dbReference>
<evidence type="ECO:0000313" key="3">
    <source>
        <dbReference type="Proteomes" id="UP000222106"/>
    </source>
</evidence>
<proteinExistence type="predicted"/>
<protein>
    <submittedName>
        <fullName evidence="2">Quinol monooxygenase YgiN</fullName>
    </submittedName>
</protein>
<gene>
    <name evidence="2" type="ORF">ATJ97_0521</name>
</gene>
<accession>A0A2A9EHP8</accession>
<sequence>MTRVRLRGQLICHDDRDAALVAEHLPLHTELSRAEDGCISFEVSPTEDPLVWQVDELFADSAAFKAHQDRVTDSEWGRATAAVERRYVTEGV</sequence>
<dbReference type="Gene3D" id="3.30.70.100">
    <property type="match status" value="1"/>
</dbReference>
<dbReference type="SUPFAM" id="SSF54909">
    <property type="entry name" value="Dimeric alpha+beta barrel"/>
    <property type="match status" value="1"/>
</dbReference>